<feature type="non-terminal residue" evidence="9">
    <location>
        <position position="1"/>
    </location>
</feature>
<comment type="subcellular location">
    <subcellularLocation>
        <location evidence="1">Membrane</location>
        <topology evidence="1">Multi-pass membrane protein</topology>
    </subcellularLocation>
</comment>
<dbReference type="CTD" id="20251998"/>
<evidence type="ECO:0000256" key="1">
    <source>
        <dbReference type="ARBA" id="ARBA00004141"/>
    </source>
</evidence>
<organism evidence="9 10">
    <name type="scientific">Lottia gigantea</name>
    <name type="common">Giant owl limpet</name>
    <dbReference type="NCBI Taxonomy" id="225164"/>
    <lineage>
        <taxon>Eukaryota</taxon>
        <taxon>Metazoa</taxon>
        <taxon>Spiralia</taxon>
        <taxon>Lophotrochozoa</taxon>
        <taxon>Mollusca</taxon>
        <taxon>Gastropoda</taxon>
        <taxon>Patellogastropoda</taxon>
        <taxon>Lottioidea</taxon>
        <taxon>Lottiidae</taxon>
        <taxon>Lottia</taxon>
    </lineage>
</organism>
<dbReference type="GeneID" id="20251998"/>
<dbReference type="KEGG" id="lgi:LOTGIDRAFT_71028"/>
<dbReference type="InterPro" id="IPR001199">
    <property type="entry name" value="Cyt_B5-like_heme/steroid-bd"/>
</dbReference>
<evidence type="ECO:0000313" key="10">
    <source>
        <dbReference type="Proteomes" id="UP000030746"/>
    </source>
</evidence>
<dbReference type="InterPro" id="IPR036400">
    <property type="entry name" value="Cyt_B5-like_heme/steroid_sf"/>
</dbReference>
<dbReference type="GO" id="GO:0006629">
    <property type="term" value="P:lipid metabolic process"/>
    <property type="evidence" value="ECO:0007669"/>
    <property type="project" value="UniProtKB-KW"/>
</dbReference>
<keyword evidence="4" id="KW-1133">Transmembrane helix</keyword>
<keyword evidence="5" id="KW-0560">Oxidoreductase</keyword>
<dbReference type="Pfam" id="PF00173">
    <property type="entry name" value="Cyt-b5"/>
    <property type="match status" value="1"/>
</dbReference>
<evidence type="ECO:0000256" key="6">
    <source>
        <dbReference type="ARBA" id="ARBA00023098"/>
    </source>
</evidence>
<evidence type="ECO:0000256" key="4">
    <source>
        <dbReference type="ARBA" id="ARBA00022989"/>
    </source>
</evidence>
<dbReference type="GO" id="GO:0016717">
    <property type="term" value="F:oxidoreductase activity, acting on paired donors, with oxidation of a pair of donors resulting in the reduction of molecular oxygen to two molecules of water"/>
    <property type="evidence" value="ECO:0007669"/>
    <property type="project" value="TreeGrafter"/>
</dbReference>
<keyword evidence="6" id="KW-0443">Lipid metabolism</keyword>
<comment type="similarity">
    <text evidence="2">Belongs to the fatty acid desaturase type 1 family.</text>
</comment>
<dbReference type="SMART" id="SM01117">
    <property type="entry name" value="Cyt-b5"/>
    <property type="match status" value="1"/>
</dbReference>
<dbReference type="GO" id="GO:0016020">
    <property type="term" value="C:membrane"/>
    <property type="evidence" value="ECO:0007669"/>
    <property type="project" value="UniProtKB-SubCell"/>
</dbReference>
<evidence type="ECO:0000256" key="7">
    <source>
        <dbReference type="ARBA" id="ARBA00023136"/>
    </source>
</evidence>
<name>V4BJ02_LOTGI</name>
<evidence type="ECO:0000256" key="2">
    <source>
        <dbReference type="ARBA" id="ARBA00009295"/>
    </source>
</evidence>
<keyword evidence="7" id="KW-0472">Membrane</keyword>
<reference evidence="9 10" key="1">
    <citation type="journal article" date="2013" name="Nature">
        <title>Insights into bilaterian evolution from three spiralian genomes.</title>
        <authorList>
            <person name="Simakov O."/>
            <person name="Marletaz F."/>
            <person name="Cho S.J."/>
            <person name="Edsinger-Gonzales E."/>
            <person name="Havlak P."/>
            <person name="Hellsten U."/>
            <person name="Kuo D.H."/>
            <person name="Larsson T."/>
            <person name="Lv J."/>
            <person name="Arendt D."/>
            <person name="Savage R."/>
            <person name="Osoegawa K."/>
            <person name="de Jong P."/>
            <person name="Grimwood J."/>
            <person name="Chapman J.A."/>
            <person name="Shapiro H."/>
            <person name="Aerts A."/>
            <person name="Otillar R.P."/>
            <person name="Terry A.Y."/>
            <person name="Boore J.L."/>
            <person name="Grigoriev I.V."/>
            <person name="Lindberg D.R."/>
            <person name="Seaver E.C."/>
            <person name="Weisblat D.A."/>
            <person name="Putnam N.H."/>
            <person name="Rokhsar D.S."/>
        </authorList>
    </citation>
    <scope>NUCLEOTIDE SEQUENCE [LARGE SCALE GENOMIC DNA]</scope>
</reference>
<dbReference type="OrthoDB" id="260091at2759"/>
<dbReference type="Gene3D" id="3.10.120.10">
    <property type="entry name" value="Cytochrome b5-like heme/steroid binding domain"/>
    <property type="match status" value="1"/>
</dbReference>
<dbReference type="PROSITE" id="PS50255">
    <property type="entry name" value="CYTOCHROME_B5_2"/>
    <property type="match status" value="1"/>
</dbReference>
<dbReference type="AlphaFoldDB" id="V4BJ02"/>
<dbReference type="SUPFAM" id="SSF55856">
    <property type="entry name" value="Cytochrome b5-like heme/steroid binding domain"/>
    <property type="match status" value="1"/>
</dbReference>
<feature type="domain" description="Cytochrome b5 heme-binding" evidence="8">
    <location>
        <begin position="1"/>
        <end position="51"/>
    </location>
</feature>
<dbReference type="PANTHER" id="PTHR19353">
    <property type="entry name" value="FATTY ACID DESATURASE 2"/>
    <property type="match status" value="1"/>
</dbReference>
<protein>
    <recommendedName>
        <fullName evidence="8">Cytochrome b5 heme-binding domain-containing protein</fullName>
    </recommendedName>
</protein>
<evidence type="ECO:0000256" key="5">
    <source>
        <dbReference type="ARBA" id="ARBA00023002"/>
    </source>
</evidence>
<accession>V4BJ02</accession>
<dbReference type="Proteomes" id="UP000030746">
    <property type="component" value="Unassembled WGS sequence"/>
</dbReference>
<sequence>KAYSWTDVKDHDKRNDKWIVINNEIYDITKWSRRHPGGSRVISHYAGQDAT</sequence>
<dbReference type="PANTHER" id="PTHR19353:SF88">
    <property type="entry name" value="DELTA(5) FATTY ACID DESATURASE FAT-4"/>
    <property type="match status" value="1"/>
</dbReference>
<dbReference type="InterPro" id="IPR012171">
    <property type="entry name" value="Fatty_acid_desaturase"/>
</dbReference>
<proteinExistence type="inferred from homology"/>
<dbReference type="STRING" id="225164.V4BJ02"/>
<dbReference type="EMBL" id="KB202629">
    <property type="protein sequence ID" value="ESO88744.1"/>
    <property type="molecule type" value="Genomic_DNA"/>
</dbReference>
<evidence type="ECO:0000259" key="8">
    <source>
        <dbReference type="PROSITE" id="PS50255"/>
    </source>
</evidence>
<keyword evidence="10" id="KW-1185">Reference proteome</keyword>
<feature type="non-terminal residue" evidence="9">
    <location>
        <position position="51"/>
    </location>
</feature>
<evidence type="ECO:0000313" key="9">
    <source>
        <dbReference type="EMBL" id="ESO88744.1"/>
    </source>
</evidence>
<evidence type="ECO:0000256" key="3">
    <source>
        <dbReference type="ARBA" id="ARBA00022692"/>
    </source>
</evidence>
<dbReference type="RefSeq" id="XP_009060568.1">
    <property type="nucleotide sequence ID" value="XM_009062320.1"/>
</dbReference>
<keyword evidence="3" id="KW-0812">Transmembrane</keyword>
<gene>
    <name evidence="9" type="ORF">LOTGIDRAFT_71028</name>
</gene>